<evidence type="ECO:0000256" key="2">
    <source>
        <dbReference type="ARBA" id="ARBA00022475"/>
    </source>
</evidence>
<feature type="transmembrane region" description="Helical" evidence="6">
    <location>
        <begin position="51"/>
        <end position="71"/>
    </location>
</feature>
<dbReference type="Gene3D" id="1.20.1740.10">
    <property type="entry name" value="Amino acid/polyamine transporter I"/>
    <property type="match status" value="1"/>
</dbReference>
<dbReference type="EMBL" id="JBHSON010000051">
    <property type="protein sequence ID" value="MFC5750246.1"/>
    <property type="molecule type" value="Genomic_DNA"/>
</dbReference>
<feature type="transmembrane region" description="Helical" evidence="6">
    <location>
        <begin position="236"/>
        <end position="260"/>
    </location>
</feature>
<dbReference type="Pfam" id="PF13520">
    <property type="entry name" value="AA_permease_2"/>
    <property type="match status" value="1"/>
</dbReference>
<feature type="transmembrane region" description="Helical" evidence="6">
    <location>
        <begin position="160"/>
        <end position="181"/>
    </location>
</feature>
<feature type="transmembrane region" description="Helical" evidence="6">
    <location>
        <begin position="332"/>
        <end position="350"/>
    </location>
</feature>
<dbReference type="InterPro" id="IPR002293">
    <property type="entry name" value="AA/rel_permease1"/>
</dbReference>
<dbReference type="RefSeq" id="WP_378285986.1">
    <property type="nucleotide sequence ID" value="NZ_JBHSON010000051.1"/>
</dbReference>
<evidence type="ECO:0000313" key="7">
    <source>
        <dbReference type="EMBL" id="MFC5750246.1"/>
    </source>
</evidence>
<gene>
    <name evidence="7" type="ORF">ACFPZN_31865</name>
</gene>
<evidence type="ECO:0000313" key="8">
    <source>
        <dbReference type="Proteomes" id="UP001596074"/>
    </source>
</evidence>
<feature type="transmembrane region" description="Helical" evidence="6">
    <location>
        <begin position="362"/>
        <end position="379"/>
    </location>
</feature>
<keyword evidence="2" id="KW-1003">Cell membrane</keyword>
<comment type="subcellular location">
    <subcellularLocation>
        <location evidence="1">Cell membrane</location>
        <topology evidence="1">Multi-pass membrane protein</topology>
    </subcellularLocation>
</comment>
<evidence type="ECO:0000256" key="1">
    <source>
        <dbReference type="ARBA" id="ARBA00004651"/>
    </source>
</evidence>
<sequence length="453" mass="47429">MTQTEVDPRQLEGGLRRVIGRKVLMLFVVGDILGAGIYALVGQVAGEVGGAVWIPFLVAFVLAALTATAYAELVGKYPQAAGAALYTNKAFGIPFVTFIVAFTVMMSGITSASAAARAFGGKYLAEFVSLPTLVGALIFLALVTLVNLAGISESIKVNVVLTLIEAFGLLVIIVIGVFALVSGDGEPSRALEFHPANGAFLGVLGGTALAFYALLGFEDSVNLAEEAKNPPRDFPAALFGGLAITVVIYVAVAFTATMLVDAETLRTSTGPLLEVVKVAGLSFPPKLFALIALLAVGNTALINMIMASRLVYGMARERIVPSPFAIVHPTRATPWVAIAFTVTIAVVLVSTGDVGGLADTTVLLLLCVFALVNVCVLVLRRERVEHAHFRAPTWMPVVGAVSCLFLTLPITGREGEVYLRAAILLAVGLVLWGVNRLVVGRVDAVDPGGIDKN</sequence>
<dbReference type="PANTHER" id="PTHR42770:SF11">
    <property type="entry name" value="INNER MEMBRANE TRANSPORT PROTEIN YBAT"/>
    <property type="match status" value="1"/>
</dbReference>
<dbReference type="PANTHER" id="PTHR42770">
    <property type="entry name" value="AMINO ACID TRANSPORTER-RELATED"/>
    <property type="match status" value="1"/>
</dbReference>
<proteinExistence type="predicted"/>
<feature type="transmembrane region" description="Helical" evidence="6">
    <location>
        <begin position="391"/>
        <end position="411"/>
    </location>
</feature>
<dbReference type="PIRSF" id="PIRSF006060">
    <property type="entry name" value="AA_transporter"/>
    <property type="match status" value="1"/>
</dbReference>
<feature type="transmembrane region" description="Helical" evidence="6">
    <location>
        <begin position="193"/>
        <end position="215"/>
    </location>
</feature>
<evidence type="ECO:0000256" key="4">
    <source>
        <dbReference type="ARBA" id="ARBA00022989"/>
    </source>
</evidence>
<feature type="transmembrane region" description="Helical" evidence="6">
    <location>
        <begin position="91"/>
        <end position="116"/>
    </location>
</feature>
<name>A0ABW1A6K3_9ACTN</name>
<keyword evidence="5 6" id="KW-0472">Membrane</keyword>
<evidence type="ECO:0000256" key="6">
    <source>
        <dbReference type="SAM" id="Phobius"/>
    </source>
</evidence>
<keyword evidence="8" id="KW-1185">Reference proteome</keyword>
<protein>
    <submittedName>
        <fullName evidence="7">APC family permease</fullName>
    </submittedName>
</protein>
<feature type="transmembrane region" description="Helical" evidence="6">
    <location>
        <begin position="23"/>
        <end position="45"/>
    </location>
</feature>
<evidence type="ECO:0000256" key="3">
    <source>
        <dbReference type="ARBA" id="ARBA00022692"/>
    </source>
</evidence>
<accession>A0ABW1A6K3</accession>
<dbReference type="InterPro" id="IPR050367">
    <property type="entry name" value="APC_superfamily"/>
</dbReference>
<evidence type="ECO:0000256" key="5">
    <source>
        <dbReference type="ARBA" id="ARBA00023136"/>
    </source>
</evidence>
<feature type="transmembrane region" description="Helical" evidence="6">
    <location>
        <begin position="417"/>
        <end position="434"/>
    </location>
</feature>
<dbReference type="Proteomes" id="UP001596074">
    <property type="component" value="Unassembled WGS sequence"/>
</dbReference>
<feature type="transmembrane region" description="Helical" evidence="6">
    <location>
        <begin position="128"/>
        <end position="148"/>
    </location>
</feature>
<keyword evidence="3 6" id="KW-0812">Transmembrane</keyword>
<feature type="transmembrane region" description="Helical" evidence="6">
    <location>
        <begin position="287"/>
        <end position="312"/>
    </location>
</feature>
<organism evidence="7 8">
    <name type="scientific">Actinomadura rugatobispora</name>
    <dbReference type="NCBI Taxonomy" id="1994"/>
    <lineage>
        <taxon>Bacteria</taxon>
        <taxon>Bacillati</taxon>
        <taxon>Actinomycetota</taxon>
        <taxon>Actinomycetes</taxon>
        <taxon>Streptosporangiales</taxon>
        <taxon>Thermomonosporaceae</taxon>
        <taxon>Actinomadura</taxon>
    </lineage>
</organism>
<reference evidence="8" key="1">
    <citation type="journal article" date="2019" name="Int. J. Syst. Evol. Microbiol.">
        <title>The Global Catalogue of Microorganisms (GCM) 10K type strain sequencing project: providing services to taxonomists for standard genome sequencing and annotation.</title>
        <authorList>
            <consortium name="The Broad Institute Genomics Platform"/>
            <consortium name="The Broad Institute Genome Sequencing Center for Infectious Disease"/>
            <person name="Wu L."/>
            <person name="Ma J."/>
        </authorList>
    </citation>
    <scope>NUCLEOTIDE SEQUENCE [LARGE SCALE GENOMIC DNA]</scope>
    <source>
        <strain evidence="8">KCTC 42087</strain>
    </source>
</reference>
<comment type="caution">
    <text evidence="7">The sequence shown here is derived from an EMBL/GenBank/DDBJ whole genome shotgun (WGS) entry which is preliminary data.</text>
</comment>
<keyword evidence="4 6" id="KW-1133">Transmembrane helix</keyword>